<evidence type="ECO:0000259" key="2">
    <source>
        <dbReference type="Pfam" id="PF01206"/>
    </source>
</evidence>
<dbReference type="InterPro" id="IPR036868">
    <property type="entry name" value="TusA-like_sf"/>
</dbReference>
<dbReference type="OrthoDB" id="8636759at2"/>
<dbReference type="EMBL" id="SDKM01000015">
    <property type="protein sequence ID" value="RYP85643.1"/>
    <property type="molecule type" value="Genomic_DNA"/>
</dbReference>
<feature type="domain" description="UPF0033" evidence="2">
    <location>
        <begin position="15"/>
        <end position="83"/>
    </location>
</feature>
<accession>A0A4Q4ZCD6</accession>
<keyword evidence="3" id="KW-0808">Transferase</keyword>
<keyword evidence="4" id="KW-1185">Reference proteome</keyword>
<dbReference type="Gene3D" id="3.30.110.40">
    <property type="entry name" value="TusA-like domain"/>
    <property type="match status" value="1"/>
</dbReference>
<dbReference type="Pfam" id="PF01206">
    <property type="entry name" value="TusA"/>
    <property type="match status" value="1"/>
</dbReference>
<organism evidence="3 4">
    <name type="scientific">Nocardioides guangzhouensis</name>
    <dbReference type="NCBI Taxonomy" id="2497878"/>
    <lineage>
        <taxon>Bacteria</taxon>
        <taxon>Bacillati</taxon>
        <taxon>Actinomycetota</taxon>
        <taxon>Actinomycetes</taxon>
        <taxon>Propionibacteriales</taxon>
        <taxon>Nocardioidaceae</taxon>
        <taxon>Nocardioides</taxon>
    </lineage>
</organism>
<sequence>MSDQPGRGEPEETVEVDCRDLRCPQPVIELARVSGGLADGTVLAVLATDPAAATDIPAWCRMRGHEFLGSEMTGRGVQRFLVRLGHRPAI</sequence>
<dbReference type="RefSeq" id="WP_134717393.1">
    <property type="nucleotide sequence ID" value="NZ_SDKM01000015.1"/>
</dbReference>
<proteinExistence type="inferred from homology"/>
<evidence type="ECO:0000313" key="4">
    <source>
        <dbReference type="Proteomes" id="UP000295198"/>
    </source>
</evidence>
<dbReference type="Proteomes" id="UP000295198">
    <property type="component" value="Unassembled WGS sequence"/>
</dbReference>
<comment type="similarity">
    <text evidence="1">Belongs to the sulfur carrier protein TusA family.</text>
</comment>
<dbReference type="GO" id="GO:0016740">
    <property type="term" value="F:transferase activity"/>
    <property type="evidence" value="ECO:0007669"/>
    <property type="project" value="UniProtKB-KW"/>
</dbReference>
<comment type="caution">
    <text evidence="3">The sequence shown here is derived from an EMBL/GenBank/DDBJ whole genome shotgun (WGS) entry which is preliminary data.</text>
</comment>
<dbReference type="InterPro" id="IPR001455">
    <property type="entry name" value="TusA-like"/>
</dbReference>
<evidence type="ECO:0000256" key="1">
    <source>
        <dbReference type="ARBA" id="ARBA00008984"/>
    </source>
</evidence>
<dbReference type="PANTHER" id="PTHR33279">
    <property type="entry name" value="SULFUR CARRIER PROTEIN YEDF-RELATED"/>
    <property type="match status" value="1"/>
</dbReference>
<dbReference type="CDD" id="cd00291">
    <property type="entry name" value="SirA_YedF_YeeD"/>
    <property type="match status" value="1"/>
</dbReference>
<dbReference type="AlphaFoldDB" id="A0A4Q4ZCD6"/>
<gene>
    <name evidence="3" type="ORF">EKO23_11585</name>
</gene>
<dbReference type="PANTHER" id="PTHR33279:SF2">
    <property type="entry name" value="SULFUR CARRIER PROTEIN TUSA"/>
    <property type="match status" value="1"/>
</dbReference>
<evidence type="ECO:0000313" key="3">
    <source>
        <dbReference type="EMBL" id="RYP85643.1"/>
    </source>
</evidence>
<name>A0A4Q4ZCD6_9ACTN</name>
<dbReference type="SUPFAM" id="SSF64307">
    <property type="entry name" value="SirA-like"/>
    <property type="match status" value="1"/>
</dbReference>
<protein>
    <submittedName>
        <fullName evidence="3">Sulfurtransferase TusA family protein</fullName>
    </submittedName>
</protein>
<reference evidence="3 4" key="1">
    <citation type="submission" date="2019-01" db="EMBL/GenBank/DDBJ databases">
        <title>Nocardioides guangzhouensis sp. nov., an actinobacterium isolated from soil.</title>
        <authorList>
            <person name="Fu Y."/>
            <person name="Cai Y."/>
            <person name="Lin Z."/>
            <person name="Chen P."/>
        </authorList>
    </citation>
    <scope>NUCLEOTIDE SEQUENCE [LARGE SCALE GENOMIC DNA]</scope>
    <source>
        <strain evidence="3 4">130</strain>
    </source>
</reference>